<dbReference type="EMBL" id="SRLO01007047">
    <property type="protein sequence ID" value="TNN28312.1"/>
    <property type="molecule type" value="Genomic_DNA"/>
</dbReference>
<name>A0A4Z2EIZ7_9TELE</name>
<evidence type="ECO:0000313" key="2">
    <source>
        <dbReference type="Proteomes" id="UP000314294"/>
    </source>
</evidence>
<reference evidence="1 2" key="1">
    <citation type="submission" date="2019-03" db="EMBL/GenBank/DDBJ databases">
        <title>First draft genome of Liparis tanakae, snailfish: a comprehensive survey of snailfish specific genes.</title>
        <authorList>
            <person name="Kim W."/>
            <person name="Song I."/>
            <person name="Jeong J.-H."/>
            <person name="Kim D."/>
            <person name="Kim S."/>
            <person name="Ryu S."/>
            <person name="Song J.Y."/>
            <person name="Lee S.K."/>
        </authorList>
    </citation>
    <scope>NUCLEOTIDE SEQUENCE [LARGE SCALE GENOMIC DNA]</scope>
    <source>
        <tissue evidence="1">Muscle</tissue>
    </source>
</reference>
<protein>
    <submittedName>
        <fullName evidence="1">Uncharacterized protein</fullName>
    </submittedName>
</protein>
<keyword evidence="2" id="KW-1185">Reference proteome</keyword>
<dbReference type="AlphaFoldDB" id="A0A4Z2EIZ7"/>
<organism evidence="1 2">
    <name type="scientific">Liparis tanakae</name>
    <name type="common">Tanaka's snailfish</name>
    <dbReference type="NCBI Taxonomy" id="230148"/>
    <lineage>
        <taxon>Eukaryota</taxon>
        <taxon>Metazoa</taxon>
        <taxon>Chordata</taxon>
        <taxon>Craniata</taxon>
        <taxon>Vertebrata</taxon>
        <taxon>Euteleostomi</taxon>
        <taxon>Actinopterygii</taxon>
        <taxon>Neopterygii</taxon>
        <taxon>Teleostei</taxon>
        <taxon>Neoteleostei</taxon>
        <taxon>Acanthomorphata</taxon>
        <taxon>Eupercaria</taxon>
        <taxon>Perciformes</taxon>
        <taxon>Cottioidei</taxon>
        <taxon>Cottales</taxon>
        <taxon>Liparidae</taxon>
        <taxon>Liparis</taxon>
    </lineage>
</organism>
<dbReference type="Proteomes" id="UP000314294">
    <property type="component" value="Unassembled WGS sequence"/>
</dbReference>
<comment type="caution">
    <text evidence="1">The sequence shown here is derived from an EMBL/GenBank/DDBJ whole genome shotgun (WGS) entry which is preliminary data.</text>
</comment>
<proteinExistence type="predicted"/>
<gene>
    <name evidence="1" type="ORF">EYF80_061542</name>
</gene>
<sequence>MVDLDQCAHATINGCDKERRGWYPLPGSLSPSICLPSCPSRCPLPDCFSLHSFICICTGTFPMPRSPLMAAGPDVPSAASIRLPPSTCSLGEP</sequence>
<evidence type="ECO:0000313" key="1">
    <source>
        <dbReference type="EMBL" id="TNN28312.1"/>
    </source>
</evidence>
<accession>A0A4Z2EIZ7</accession>